<feature type="compositionally biased region" description="Basic and acidic residues" evidence="1">
    <location>
        <begin position="30"/>
        <end position="40"/>
    </location>
</feature>
<evidence type="ECO:0000313" key="2">
    <source>
        <dbReference type="EMBL" id="KAL2513145.1"/>
    </source>
</evidence>
<reference evidence="3" key="1">
    <citation type="submission" date="2024-07" db="EMBL/GenBank/DDBJ databases">
        <title>Two chromosome-level genome assemblies of Korean endemic species Abeliophyllum distichum and Forsythia ovata (Oleaceae).</title>
        <authorList>
            <person name="Jang H."/>
        </authorList>
    </citation>
    <scope>NUCLEOTIDE SEQUENCE [LARGE SCALE GENOMIC DNA]</scope>
</reference>
<evidence type="ECO:0000256" key="1">
    <source>
        <dbReference type="SAM" id="MobiDB-lite"/>
    </source>
</evidence>
<dbReference type="Proteomes" id="UP001604336">
    <property type="component" value="Unassembled WGS sequence"/>
</dbReference>
<proteinExistence type="predicted"/>
<name>A0ABD1TK88_9LAMI</name>
<dbReference type="EMBL" id="JBFOLK010000005">
    <property type="protein sequence ID" value="KAL2513145.1"/>
    <property type="molecule type" value="Genomic_DNA"/>
</dbReference>
<evidence type="ECO:0000313" key="3">
    <source>
        <dbReference type="Proteomes" id="UP001604336"/>
    </source>
</evidence>
<feature type="region of interest" description="Disordered" evidence="1">
    <location>
        <begin position="1"/>
        <end position="83"/>
    </location>
</feature>
<keyword evidence="3" id="KW-1185">Reference proteome</keyword>
<organism evidence="2 3">
    <name type="scientific">Abeliophyllum distichum</name>
    <dbReference type="NCBI Taxonomy" id="126358"/>
    <lineage>
        <taxon>Eukaryota</taxon>
        <taxon>Viridiplantae</taxon>
        <taxon>Streptophyta</taxon>
        <taxon>Embryophyta</taxon>
        <taxon>Tracheophyta</taxon>
        <taxon>Spermatophyta</taxon>
        <taxon>Magnoliopsida</taxon>
        <taxon>eudicotyledons</taxon>
        <taxon>Gunneridae</taxon>
        <taxon>Pentapetalae</taxon>
        <taxon>asterids</taxon>
        <taxon>lamiids</taxon>
        <taxon>Lamiales</taxon>
        <taxon>Oleaceae</taxon>
        <taxon>Forsythieae</taxon>
        <taxon>Abeliophyllum</taxon>
    </lineage>
</organism>
<comment type="caution">
    <text evidence="2">The sequence shown here is derived from an EMBL/GenBank/DDBJ whole genome shotgun (WGS) entry which is preliminary data.</text>
</comment>
<accession>A0ABD1TK88</accession>
<dbReference type="AlphaFoldDB" id="A0ABD1TK88"/>
<gene>
    <name evidence="2" type="ORF">Adt_18745</name>
</gene>
<sequence>MDQGRRPRPTLAALTKQRPKMLVPGSAEDSSQRKVIEDLSRAGNKGAAESSKVIEVDDAPETEVPLSRKRKARPSGSGTSQAAATVVEVADLPTTTSVPPLQRTLTVNVAGEVVLEGLLQSHPDPGRRDWRSI</sequence>
<protein>
    <submittedName>
        <fullName evidence="2">Uncharacterized protein</fullName>
    </submittedName>
</protein>